<dbReference type="SMART" id="SM00332">
    <property type="entry name" value="PP2Cc"/>
    <property type="match status" value="1"/>
</dbReference>
<dbReference type="Pfam" id="PF13672">
    <property type="entry name" value="PP2C_2"/>
    <property type="match status" value="1"/>
</dbReference>
<dbReference type="GO" id="GO:0004722">
    <property type="term" value="F:protein serine/threonine phosphatase activity"/>
    <property type="evidence" value="ECO:0007669"/>
    <property type="project" value="InterPro"/>
</dbReference>
<dbReference type="OrthoDB" id="9801841at2"/>
<dbReference type="InterPro" id="IPR036457">
    <property type="entry name" value="PPM-type-like_dom_sf"/>
</dbReference>
<dbReference type="InterPro" id="IPR001932">
    <property type="entry name" value="PPM-type_phosphatase-like_dom"/>
</dbReference>
<comment type="caution">
    <text evidence="2">The sequence shown here is derived from an EMBL/GenBank/DDBJ whole genome shotgun (WGS) entry which is preliminary data.</text>
</comment>
<dbReference type="AlphaFoldDB" id="A0A5C6S9H4"/>
<evidence type="ECO:0000313" key="3">
    <source>
        <dbReference type="Proteomes" id="UP000321562"/>
    </source>
</evidence>
<accession>A0A5C6S9H4</accession>
<dbReference type="InterPro" id="IPR015655">
    <property type="entry name" value="PP2C"/>
</dbReference>
<dbReference type="Proteomes" id="UP000321562">
    <property type="component" value="Unassembled WGS sequence"/>
</dbReference>
<dbReference type="CDD" id="cd00143">
    <property type="entry name" value="PP2Cc"/>
    <property type="match status" value="1"/>
</dbReference>
<reference evidence="2 3" key="1">
    <citation type="submission" date="2019-08" db="EMBL/GenBank/DDBJ databases">
        <authorList>
            <person name="Ye J."/>
        </authorList>
    </citation>
    <scope>NUCLEOTIDE SEQUENCE [LARGE SCALE GENOMIC DNA]</scope>
    <source>
        <strain evidence="2 3">TK008</strain>
    </source>
</reference>
<proteinExistence type="predicted"/>
<feature type="domain" description="PPM-type phosphatase" evidence="1">
    <location>
        <begin position="11"/>
        <end position="243"/>
    </location>
</feature>
<organism evidence="2 3">
    <name type="scientific">Paracoccus aurantiacus</name>
    <dbReference type="NCBI Taxonomy" id="2599412"/>
    <lineage>
        <taxon>Bacteria</taxon>
        <taxon>Pseudomonadati</taxon>
        <taxon>Pseudomonadota</taxon>
        <taxon>Alphaproteobacteria</taxon>
        <taxon>Rhodobacterales</taxon>
        <taxon>Paracoccaceae</taxon>
        <taxon>Paracoccus</taxon>
    </lineage>
</organism>
<dbReference type="PANTHER" id="PTHR13832:SF827">
    <property type="entry name" value="PROTEIN PHOSPHATASE 1L"/>
    <property type="match status" value="1"/>
</dbReference>
<evidence type="ECO:0000259" key="1">
    <source>
        <dbReference type="PROSITE" id="PS51746"/>
    </source>
</evidence>
<dbReference type="SUPFAM" id="SSF81606">
    <property type="entry name" value="PP2C-like"/>
    <property type="match status" value="1"/>
</dbReference>
<dbReference type="RefSeq" id="WP_147096685.1">
    <property type="nucleotide sequence ID" value="NZ_JBHUFH010000002.1"/>
</dbReference>
<dbReference type="PROSITE" id="PS51746">
    <property type="entry name" value="PPM_2"/>
    <property type="match status" value="1"/>
</dbReference>
<dbReference type="PANTHER" id="PTHR13832">
    <property type="entry name" value="PROTEIN PHOSPHATASE 2C"/>
    <property type="match status" value="1"/>
</dbReference>
<dbReference type="SMART" id="SM00331">
    <property type="entry name" value="PP2C_SIG"/>
    <property type="match status" value="1"/>
</dbReference>
<keyword evidence="3" id="KW-1185">Reference proteome</keyword>
<protein>
    <submittedName>
        <fullName evidence="2">Serine/threonine-protein phosphatase</fullName>
    </submittedName>
</protein>
<dbReference type="EMBL" id="VOPL01000001">
    <property type="protein sequence ID" value="TXB71187.1"/>
    <property type="molecule type" value="Genomic_DNA"/>
</dbReference>
<dbReference type="Gene3D" id="3.60.40.10">
    <property type="entry name" value="PPM-type phosphatase domain"/>
    <property type="match status" value="1"/>
</dbReference>
<evidence type="ECO:0000313" key="2">
    <source>
        <dbReference type="EMBL" id="TXB71187.1"/>
    </source>
</evidence>
<sequence length="254" mass="27088">MNAPNPSLVFQTAARSHEGRVRDHNEDSFAVLPEFGLWVVADGMGGHEAGDIASAIIVEEMSSVGVAVAAADQRARFLQRLDRAHHRIRSHAAEHRLDTVGTTVAAMLVFGTELSCAWAGDSRVYLRRKGDLTALTTDHSEVAAMLAEGTITADEARNSPRRNVITRAIGIGPEAQADVVTGVARPGDRFLICSDGLTEHLTDAEIALILDPRHAVAEAADRLIGVTLERGARDNVTVVVIDCAEAGEEIDTDG</sequence>
<name>A0A5C6S9H4_9RHOB</name>
<gene>
    <name evidence="2" type="ORF">FQV27_04910</name>
</gene>